<evidence type="ECO:0000256" key="4">
    <source>
        <dbReference type="SAM" id="MobiDB-lite"/>
    </source>
</evidence>
<sequence>MGSLSSTQERDYSTPEVFDPKHGKNANKTIDIGQNGMTLSANIYGRRMLHMVNEENEGFGLCIGNIGSRTTVDLTEMNTAHLGFDTRVGAAVRYDVSVDEKGRLNQRARIVNNTSQEIQVGYQVNLQVSVHRASYGQLTEGGPIPLPECENALEVNSQGGSFIIRNKFIGAHLSGQLYLDGVPAPLVGLTNKTQPGLLTGVSTADQSVSIKPYSEVTVGLILRLAPRLDENNSFLEHLCVNSKTPGNGLAWKRPETVETYIVRRNVDYILGNCAIPVSESEVALITDHVALPLGWNRDNYWQWRLLLLTRRNLRSLVTPAAYNHYKRLLDQTIKGHLDWVFFKAERPHKFWHRSYIITGKPKDGPVYQLDQQCYPMLELCDYFSEYPNEKKFVEEILSSQVITEILDHITSRQDLATGLFPTDETPGDDEVIYPFHFSSHVLLWYTLCQLAKLIRSLPATLRDPGERLQSLADEVHTQTMQHFLIADPDSGHVKIAYLVDGHGKHTFYHDGNDIPTAFAANWGFFSNRKDLEAWYNTMNYALSEENSLGYSSGGSFAGLGSVHSQGPWPLGYFQEMLYADVKGNEGAKAGALQRIIGAMQWDGTFGEAVDVKTGQEILSDPGTLGPALETIHLFYEQWPTGFTVSSSGHIFVNYPPVFPNSINFTVGEIVNGTEVPYPNLEINTPPDTEDRLWILDSGRVASAGGLAETAYGGPKLIGMHLTNNAMFKKILFDQTAVPADGYLNDVRIDLNPALTPSGQGVAYLSDNSPEGRTAIVVVDIGSGAASRKLVGDPSISSRPGFVPFI</sequence>
<dbReference type="SMART" id="SM01149">
    <property type="entry name" value="DUF1237"/>
    <property type="match status" value="1"/>
</dbReference>
<evidence type="ECO:0000256" key="2">
    <source>
        <dbReference type="ARBA" id="ARBA00009127"/>
    </source>
</evidence>
<protein>
    <submittedName>
        <fullName evidence="5">Metal-independent alpha-mannosidase</fullName>
    </submittedName>
</protein>
<evidence type="ECO:0000256" key="1">
    <source>
        <dbReference type="ARBA" id="ARBA00004613"/>
    </source>
</evidence>
<evidence type="ECO:0000313" key="6">
    <source>
        <dbReference type="Proteomes" id="UP001140511"/>
    </source>
</evidence>
<comment type="subcellular location">
    <subcellularLocation>
        <location evidence="1">Secreted</location>
    </subcellularLocation>
</comment>
<dbReference type="InterPro" id="IPR011042">
    <property type="entry name" value="6-blade_b-propeller_TolB-like"/>
</dbReference>
<feature type="compositionally biased region" description="Basic and acidic residues" evidence="4">
    <location>
        <begin position="8"/>
        <end position="22"/>
    </location>
</feature>
<dbReference type="EMBL" id="JAOPEN010000001">
    <property type="protein sequence ID" value="KAJ4863479.1"/>
    <property type="molecule type" value="Genomic_DNA"/>
</dbReference>
<proteinExistence type="inferred from homology"/>
<feature type="region of interest" description="Disordered" evidence="4">
    <location>
        <begin position="1"/>
        <end position="27"/>
    </location>
</feature>
<name>A0A9W9EB79_9HYPO</name>
<dbReference type="PANTHER" id="PTHR10009">
    <property type="entry name" value="PROTEIN YELLOW-RELATED"/>
    <property type="match status" value="1"/>
</dbReference>
<dbReference type="Pfam" id="PF06824">
    <property type="entry name" value="Glyco_hydro_125"/>
    <property type="match status" value="1"/>
</dbReference>
<evidence type="ECO:0000313" key="5">
    <source>
        <dbReference type="EMBL" id="KAJ4863479.1"/>
    </source>
</evidence>
<evidence type="ECO:0000256" key="3">
    <source>
        <dbReference type="ARBA" id="ARBA00022525"/>
    </source>
</evidence>
<comment type="similarity">
    <text evidence="2">Belongs to the major royal jelly protein family.</text>
</comment>
<dbReference type="Pfam" id="PF03022">
    <property type="entry name" value="MRJP"/>
    <property type="match status" value="1"/>
</dbReference>
<dbReference type="SUPFAM" id="SSF48208">
    <property type="entry name" value="Six-hairpin glycosidases"/>
    <property type="match status" value="1"/>
</dbReference>
<dbReference type="AlphaFoldDB" id="A0A9W9EB79"/>
<dbReference type="Proteomes" id="UP001140511">
    <property type="component" value="Unassembled WGS sequence"/>
</dbReference>
<dbReference type="Gene3D" id="2.120.10.30">
    <property type="entry name" value="TolB, C-terminal domain"/>
    <property type="match status" value="1"/>
</dbReference>
<dbReference type="RefSeq" id="XP_056032535.1">
    <property type="nucleotide sequence ID" value="XM_056167219.1"/>
</dbReference>
<dbReference type="InterPro" id="IPR008928">
    <property type="entry name" value="6-hairpin_glycosidase_sf"/>
</dbReference>
<dbReference type="GO" id="GO:0003824">
    <property type="term" value="F:catalytic activity"/>
    <property type="evidence" value="ECO:0007669"/>
    <property type="project" value="UniProtKB-ARBA"/>
</dbReference>
<dbReference type="GO" id="GO:0005975">
    <property type="term" value="P:carbohydrate metabolic process"/>
    <property type="evidence" value="ECO:0007669"/>
    <property type="project" value="InterPro"/>
</dbReference>
<reference evidence="5" key="1">
    <citation type="submission" date="2022-09" db="EMBL/GenBank/DDBJ databases">
        <title>Chromosome-level assembly of Trichoderma breve T069, a fungus used in development of biopesticide product.</title>
        <authorList>
            <person name="Lin R."/>
            <person name="Liu T."/>
        </authorList>
    </citation>
    <scope>NUCLEOTIDE SEQUENCE</scope>
    <source>
        <strain evidence="5">T069</strain>
    </source>
</reference>
<dbReference type="InterPro" id="IPR012341">
    <property type="entry name" value="6hp_glycosidase-like_sf"/>
</dbReference>
<keyword evidence="3" id="KW-0964">Secreted</keyword>
<accession>A0A9W9EB79</accession>
<dbReference type="InterPro" id="IPR017996">
    <property type="entry name" value="MRJP/yellow-related"/>
</dbReference>
<organism evidence="5 6">
    <name type="scientific">Trichoderma breve</name>
    <dbReference type="NCBI Taxonomy" id="2034170"/>
    <lineage>
        <taxon>Eukaryota</taxon>
        <taxon>Fungi</taxon>
        <taxon>Dikarya</taxon>
        <taxon>Ascomycota</taxon>
        <taxon>Pezizomycotina</taxon>
        <taxon>Sordariomycetes</taxon>
        <taxon>Hypocreomycetidae</taxon>
        <taxon>Hypocreales</taxon>
        <taxon>Hypocreaceae</taxon>
        <taxon>Trichoderma</taxon>
    </lineage>
</organism>
<dbReference type="PANTHER" id="PTHR10009:SF18">
    <property type="entry name" value="PROTEIN YELLOW-LIKE PROTEIN"/>
    <property type="match status" value="1"/>
</dbReference>
<comment type="caution">
    <text evidence="5">The sequence shown here is derived from an EMBL/GenBank/DDBJ whole genome shotgun (WGS) entry which is preliminary data.</text>
</comment>
<dbReference type="GO" id="GO:0005576">
    <property type="term" value="C:extracellular region"/>
    <property type="evidence" value="ECO:0007669"/>
    <property type="project" value="UniProtKB-SubCell"/>
</dbReference>
<dbReference type="GeneID" id="80861907"/>
<dbReference type="InterPro" id="IPR008313">
    <property type="entry name" value="GH125"/>
</dbReference>
<gene>
    <name evidence="5" type="ORF">T069G_00009</name>
</gene>
<dbReference type="Gene3D" id="1.50.10.10">
    <property type="match status" value="1"/>
</dbReference>
<keyword evidence="6" id="KW-1185">Reference proteome</keyword>